<dbReference type="Proteomes" id="UP001499863">
    <property type="component" value="Unassembled WGS sequence"/>
</dbReference>
<evidence type="ECO:0008006" key="4">
    <source>
        <dbReference type="Google" id="ProtNLM"/>
    </source>
</evidence>
<dbReference type="RefSeq" id="WP_344337257.1">
    <property type="nucleotide sequence ID" value="NZ_BAAAKJ010000202.1"/>
</dbReference>
<protein>
    <recommendedName>
        <fullName evidence="4">Secreted protein</fullName>
    </recommendedName>
</protein>
<keyword evidence="1" id="KW-1133">Transmembrane helix</keyword>
<evidence type="ECO:0000313" key="2">
    <source>
        <dbReference type="EMBL" id="GAA1398470.1"/>
    </source>
</evidence>
<name>A0ABN1Y5H8_9ACTN</name>
<sequence>MHIKWNALAQTAGISFGITVGVVAVFALGILALSRREASLTARRAAAGPNAPVTGGRLALAGAYACFAVCGAAVLYGLTLIANK</sequence>
<keyword evidence="3" id="KW-1185">Reference proteome</keyword>
<evidence type="ECO:0000313" key="3">
    <source>
        <dbReference type="Proteomes" id="UP001499863"/>
    </source>
</evidence>
<proteinExistence type="predicted"/>
<feature type="transmembrane region" description="Helical" evidence="1">
    <location>
        <begin position="58"/>
        <end position="82"/>
    </location>
</feature>
<dbReference type="EMBL" id="BAAAKJ010000202">
    <property type="protein sequence ID" value="GAA1398470.1"/>
    <property type="molecule type" value="Genomic_DNA"/>
</dbReference>
<gene>
    <name evidence="2" type="ORF">GCM10009639_37030</name>
</gene>
<keyword evidence="1" id="KW-0472">Membrane</keyword>
<evidence type="ECO:0000256" key="1">
    <source>
        <dbReference type="SAM" id="Phobius"/>
    </source>
</evidence>
<organism evidence="2 3">
    <name type="scientific">Kitasatospora putterlickiae</name>
    <dbReference type="NCBI Taxonomy" id="221725"/>
    <lineage>
        <taxon>Bacteria</taxon>
        <taxon>Bacillati</taxon>
        <taxon>Actinomycetota</taxon>
        <taxon>Actinomycetes</taxon>
        <taxon>Kitasatosporales</taxon>
        <taxon>Streptomycetaceae</taxon>
        <taxon>Kitasatospora</taxon>
    </lineage>
</organism>
<accession>A0ABN1Y5H8</accession>
<reference evidence="2 3" key="1">
    <citation type="journal article" date="2019" name="Int. J. Syst. Evol. Microbiol.">
        <title>The Global Catalogue of Microorganisms (GCM) 10K type strain sequencing project: providing services to taxonomists for standard genome sequencing and annotation.</title>
        <authorList>
            <consortium name="The Broad Institute Genomics Platform"/>
            <consortium name="The Broad Institute Genome Sequencing Center for Infectious Disease"/>
            <person name="Wu L."/>
            <person name="Ma J."/>
        </authorList>
    </citation>
    <scope>NUCLEOTIDE SEQUENCE [LARGE SCALE GENOMIC DNA]</scope>
    <source>
        <strain evidence="2 3">JCM 12393</strain>
    </source>
</reference>
<feature type="transmembrane region" description="Helical" evidence="1">
    <location>
        <begin position="12"/>
        <end position="33"/>
    </location>
</feature>
<keyword evidence="1" id="KW-0812">Transmembrane</keyword>
<comment type="caution">
    <text evidence="2">The sequence shown here is derived from an EMBL/GenBank/DDBJ whole genome shotgun (WGS) entry which is preliminary data.</text>
</comment>